<organism evidence="8 9">
    <name type="scientific">Symbiodinium natans</name>
    <dbReference type="NCBI Taxonomy" id="878477"/>
    <lineage>
        <taxon>Eukaryota</taxon>
        <taxon>Sar</taxon>
        <taxon>Alveolata</taxon>
        <taxon>Dinophyceae</taxon>
        <taxon>Suessiales</taxon>
        <taxon>Symbiodiniaceae</taxon>
        <taxon>Symbiodinium</taxon>
    </lineage>
</organism>
<accession>A0A812N6L8</accession>
<sequence length="869" mass="96607">MAEATEVGFIYQCVLCGSFAVWVVDALEPTEVSQRASALSTGQKVLQKDVHAAEGELLEDIQKRLYPKDKQDELPCALLPCSTCIEIFEGRLFMQWLDDRANCERPVALSPQIAISFEADEPPPAYIRKAGKWSLAQGVGPKDLEVKLPFQLPAGQFKMLLPPVIPALRPPCWQKKGADEQDDPGTWEERQYLIERFTLLVNASSQALSQAKRNASKAPSRAPPVGQALPFISIMLAAAEEAAETAKCRMAKGLKGANGARYVKIPLLAMAQVISPLVESELAGLNALLNRLSVYPHATKLLEDKQYPYHHQPACPENARQLMLSKQGPSLPILVMEPKCDANLSSWEFKACQLLSRQAFGYWKVEILVNALSAMKAPVDLVCVRCPSDVRHRAGYSPRHNRIWMCANRFWNPFEFRRVLVHELTHAFDFARAKVDPGSCVHMACTEIRAWNLSGECDLWTNSFKYLGEDMINRKQQCVRDGALASLLENERCQDRALARAALHEAWDQCWKDYWPFTTQPDPIALPPTVEMAKQFWSFLSTYSMDKFKFAMQEGACHVETGAPKCLGTAVTAVECAAECEKSGDCIAFDRPNVYGKSGCCLFPGGSAVSVKGGKDKVCFVLQSPGEVRAKGIGHFGEVWRVPSFFSTVELSTAEDGPQAKAVMDLCLPWSHCSFRIYSCRGEPLYALHARMMQSLSDPLLSIWAYEVRNGTGDYLGRTSELQSGYHPIEIYDAHNRNVVTLATVWTSWSAMFSGTWYINNQFPGEPIEKNPMSDARLVTLIAAHQFASQGWFGPFWSVVILVLLLCALYLGIRRCSASDSSMSKLLLGAKEESSSEEEQAGCLGSPPPKREVPMVDPVEYPKQWQSAC</sequence>
<comment type="caution">
    <text evidence="8">The sequence shown here is derived from an EMBL/GenBank/DDBJ whole genome shotgun (WGS) entry which is preliminary data.</text>
</comment>
<keyword evidence="4" id="KW-0378">Hydrolase</keyword>
<keyword evidence="2" id="KW-0645">Protease</keyword>
<reference evidence="8" key="1">
    <citation type="submission" date="2021-02" db="EMBL/GenBank/DDBJ databases">
        <authorList>
            <person name="Dougan E. K."/>
            <person name="Rhodes N."/>
            <person name="Thang M."/>
            <person name="Chan C."/>
        </authorList>
    </citation>
    <scope>NUCLEOTIDE SEQUENCE</scope>
</reference>
<evidence type="ECO:0000256" key="1">
    <source>
        <dbReference type="ARBA" id="ARBA00009915"/>
    </source>
</evidence>
<keyword evidence="7" id="KW-0812">Transmembrane</keyword>
<evidence type="ECO:0000313" key="9">
    <source>
        <dbReference type="Proteomes" id="UP000604046"/>
    </source>
</evidence>
<gene>
    <name evidence="8" type="primary">ATP23</name>
    <name evidence="8" type="ORF">SNAT2548_LOCUS15712</name>
</gene>
<dbReference type="OrthoDB" id="285308at2759"/>
<dbReference type="GO" id="GO:0004222">
    <property type="term" value="F:metalloendopeptidase activity"/>
    <property type="evidence" value="ECO:0007669"/>
    <property type="project" value="InterPro"/>
</dbReference>
<evidence type="ECO:0000256" key="7">
    <source>
        <dbReference type="SAM" id="Phobius"/>
    </source>
</evidence>
<keyword evidence="9" id="KW-1185">Reference proteome</keyword>
<dbReference type="GO" id="GO:0033615">
    <property type="term" value="P:mitochondrial proton-transporting ATP synthase complex assembly"/>
    <property type="evidence" value="ECO:0007669"/>
    <property type="project" value="TreeGrafter"/>
</dbReference>
<name>A0A812N6L8_9DINO</name>
<dbReference type="PANTHER" id="PTHR21711">
    <property type="entry name" value="MITOCHONDRIAL INNER MEMBRANE PROTEASE"/>
    <property type="match status" value="1"/>
</dbReference>
<dbReference type="AlphaFoldDB" id="A0A812N6L8"/>
<proteinExistence type="inferred from homology"/>
<dbReference type="Proteomes" id="UP000604046">
    <property type="component" value="Unassembled WGS sequence"/>
</dbReference>
<keyword evidence="7" id="KW-0472">Membrane</keyword>
<dbReference type="GO" id="GO:0034982">
    <property type="term" value="P:mitochondrial protein processing"/>
    <property type="evidence" value="ECO:0007669"/>
    <property type="project" value="TreeGrafter"/>
</dbReference>
<evidence type="ECO:0000256" key="2">
    <source>
        <dbReference type="ARBA" id="ARBA00022670"/>
    </source>
</evidence>
<evidence type="ECO:0000256" key="4">
    <source>
        <dbReference type="ARBA" id="ARBA00022801"/>
    </source>
</evidence>
<feature type="region of interest" description="Disordered" evidence="6">
    <location>
        <begin position="830"/>
        <end position="857"/>
    </location>
</feature>
<dbReference type="EMBL" id="CAJNDS010002046">
    <property type="protein sequence ID" value="CAE7298453.1"/>
    <property type="molecule type" value="Genomic_DNA"/>
</dbReference>
<evidence type="ECO:0000256" key="3">
    <source>
        <dbReference type="ARBA" id="ARBA00022723"/>
    </source>
</evidence>
<dbReference type="InterPro" id="IPR019165">
    <property type="entry name" value="Peptidase_M76_ATP23"/>
</dbReference>
<dbReference type="GO" id="GO:0046872">
    <property type="term" value="F:metal ion binding"/>
    <property type="evidence" value="ECO:0007669"/>
    <property type="project" value="UniProtKB-KW"/>
</dbReference>
<feature type="transmembrane region" description="Helical" evidence="7">
    <location>
        <begin position="792"/>
        <end position="813"/>
    </location>
</feature>
<keyword evidence="7" id="KW-1133">Transmembrane helix</keyword>
<evidence type="ECO:0000313" key="8">
    <source>
        <dbReference type="EMBL" id="CAE7298453.1"/>
    </source>
</evidence>
<dbReference type="PANTHER" id="PTHR21711:SF0">
    <property type="entry name" value="MITOCHONDRIAL INNER MEMBRANE PROTEASE ATP23 HOMOLOG"/>
    <property type="match status" value="1"/>
</dbReference>
<comment type="similarity">
    <text evidence="1">Belongs to the peptidase M76 family.</text>
</comment>
<keyword evidence="5" id="KW-0482">Metalloprotease</keyword>
<keyword evidence="3" id="KW-0479">Metal-binding</keyword>
<evidence type="ECO:0000256" key="6">
    <source>
        <dbReference type="SAM" id="MobiDB-lite"/>
    </source>
</evidence>
<protein>
    <submittedName>
        <fullName evidence="8">ATP23 protein</fullName>
    </submittedName>
</protein>
<dbReference type="GO" id="GO:0005739">
    <property type="term" value="C:mitochondrion"/>
    <property type="evidence" value="ECO:0007669"/>
    <property type="project" value="GOC"/>
</dbReference>
<evidence type="ECO:0000256" key="5">
    <source>
        <dbReference type="ARBA" id="ARBA00023049"/>
    </source>
</evidence>
<dbReference type="Pfam" id="PF09768">
    <property type="entry name" value="Peptidase_M76"/>
    <property type="match status" value="1"/>
</dbReference>